<dbReference type="InterPro" id="IPR049381">
    <property type="entry name" value="UbiD-like_C"/>
</dbReference>
<dbReference type="Pfam" id="PF20695">
    <property type="entry name" value="UbiD_N"/>
    <property type="match status" value="1"/>
</dbReference>
<comment type="caution">
    <text evidence="4">The sequence shown here is derived from an EMBL/GenBank/DDBJ whole genome shotgun (WGS) entry which is preliminary data.</text>
</comment>
<dbReference type="Gene3D" id="3.40.1670.10">
    <property type="entry name" value="UbiD C-terminal domain-like"/>
    <property type="match status" value="1"/>
</dbReference>
<sequence length="614" mass="67540">MGYRNTRECLEALEAGGQLVRIDKCVDAKLEIGAIQRRVFRAKGPALLFSNVRGCRFPMAANLYGTRERMRFLFRDTLETVERLMKLKLDPMECLRRPWRYLDAPRTAWHTLPKKVSDGPVMANETVVSSLPELQSWPMDGGPYVTLPQVYTEDPAAPGFAGSNLGMYRVQLSGNDYVRDREVGLHYQIHRGIGHHHAEALRRGEPLKVNIAVGGAPSMTLAAMMPLPEGLAEIFFAGALGGHRIPMVMRPGLLPIPAEADFCICGTVVRGGEKSEGPFGDHLGYYSLAHDFPVLKVDRVFHRDDAVWPFTTVGRPPQEDTLFGGFVHELTAELVPSVFAGVHEVHAVDAAGVHPLLLAVGSERYVPYAAERQPQELLTNAMALLGNTQTSLSKYVLIAAREDLPHGVGCHDVPAFFRHLLERADLTRDLHFITRTTIDTLDYSGISLNQGSKLVLAVAGDRKRELAAEVPPGLDLPRGFRDPVVFAPGILIVKGPKHRRKRDQQDPALERLGDMLAGVSGIEGFPLVVVADDAGFTAKDWDNFLWVTFTRSDPATDIYGAGAFTHAKHWGADKALVVDARLKTYHAPPLEDDPEVEKRVDELGAKGGPLHGII</sequence>
<keyword evidence="5" id="KW-1185">Reference proteome</keyword>
<dbReference type="GO" id="GO:0018799">
    <property type="term" value="F:4-hydroxybenzoate decarboxylase activity"/>
    <property type="evidence" value="ECO:0007669"/>
    <property type="project" value="UniProtKB-EC"/>
</dbReference>
<reference evidence="4 5" key="1">
    <citation type="submission" date="2015-09" db="EMBL/GenBank/DDBJ databases">
        <title>Genome of Desulfovibrio dechloracetivorans BerOc1, a mercury methylating strain isolated from highly hydrocarbons and metals contaminated coastal sediments.</title>
        <authorList>
            <person name="Goni Urriza M."/>
            <person name="Gassie C."/>
            <person name="Bouchez O."/>
            <person name="Klopp C."/>
            <person name="Ranchou-Peyruse A."/>
            <person name="Remy G."/>
        </authorList>
    </citation>
    <scope>NUCLEOTIDE SEQUENCE [LARGE SCALE GENOMIC DNA]</scope>
    <source>
        <strain evidence="4 5">BerOc1</strain>
    </source>
</reference>
<feature type="domain" description="3-octaprenyl-4-hydroxybenzoate carboxy-lyase-like N-terminal" evidence="2">
    <location>
        <begin position="10"/>
        <end position="87"/>
    </location>
</feature>
<proteinExistence type="predicted"/>
<dbReference type="InterPro" id="IPR049383">
    <property type="entry name" value="UbiD-like_N"/>
</dbReference>
<dbReference type="EC" id="4.1.1.61" evidence="4"/>
<evidence type="ECO:0000259" key="2">
    <source>
        <dbReference type="Pfam" id="PF20695"/>
    </source>
</evidence>
<dbReference type="PANTHER" id="PTHR30108">
    <property type="entry name" value="3-OCTAPRENYL-4-HYDROXYBENZOATE CARBOXY-LYASE-RELATED"/>
    <property type="match status" value="1"/>
</dbReference>
<dbReference type="Pfam" id="PF01977">
    <property type="entry name" value="UbiD"/>
    <property type="match status" value="1"/>
</dbReference>
<feature type="domain" description="3-octaprenyl-4-hydroxybenzoate carboxy-lyase-like Rift-related" evidence="1">
    <location>
        <begin position="119"/>
        <end position="316"/>
    </location>
</feature>
<dbReference type="RefSeq" id="WP_071544066.1">
    <property type="nucleotide sequence ID" value="NZ_LKAQ01000001.1"/>
</dbReference>
<name>A0A1J5MZI7_9BACT</name>
<dbReference type="EMBL" id="LKAQ01000001">
    <property type="protein sequence ID" value="OIQ51957.1"/>
    <property type="molecule type" value="Genomic_DNA"/>
</dbReference>
<evidence type="ECO:0000313" key="4">
    <source>
        <dbReference type="EMBL" id="OIQ51957.1"/>
    </source>
</evidence>
<dbReference type="InterPro" id="IPR048304">
    <property type="entry name" value="UbiD_Rift_dom"/>
</dbReference>
<gene>
    <name evidence="4" type="ORF">BerOc1_00423</name>
</gene>
<keyword evidence="4" id="KW-0456">Lyase</keyword>
<evidence type="ECO:0000259" key="1">
    <source>
        <dbReference type="Pfam" id="PF01977"/>
    </source>
</evidence>
<dbReference type="Proteomes" id="UP000181901">
    <property type="component" value="Unassembled WGS sequence"/>
</dbReference>
<dbReference type="PANTHER" id="PTHR30108:SF7">
    <property type="entry name" value="3-POLYPRENYL-4-HYDROXYBENZOATE DECARBOXYLASE"/>
    <property type="match status" value="1"/>
</dbReference>
<evidence type="ECO:0000313" key="5">
    <source>
        <dbReference type="Proteomes" id="UP000181901"/>
    </source>
</evidence>
<dbReference type="OrthoDB" id="9809841at2"/>
<dbReference type="AlphaFoldDB" id="A0A1J5MZI7"/>
<feature type="domain" description="3-octaprenyl-4-hydroxybenzoate carboxy-lyase-like C-terminal" evidence="3">
    <location>
        <begin position="322"/>
        <end position="456"/>
    </location>
</feature>
<dbReference type="SUPFAM" id="SSF50475">
    <property type="entry name" value="FMN-binding split barrel"/>
    <property type="match status" value="1"/>
</dbReference>
<dbReference type="Pfam" id="PF20696">
    <property type="entry name" value="UbiD_C"/>
    <property type="match status" value="1"/>
</dbReference>
<organism evidence="4 5">
    <name type="scientific">Pseudodesulfovibrio hydrargyri</name>
    <dbReference type="NCBI Taxonomy" id="2125990"/>
    <lineage>
        <taxon>Bacteria</taxon>
        <taxon>Pseudomonadati</taxon>
        <taxon>Thermodesulfobacteriota</taxon>
        <taxon>Desulfovibrionia</taxon>
        <taxon>Desulfovibrionales</taxon>
        <taxon>Desulfovibrionaceae</taxon>
    </lineage>
</organism>
<evidence type="ECO:0000259" key="3">
    <source>
        <dbReference type="Pfam" id="PF20696"/>
    </source>
</evidence>
<accession>A0A1J5MZI7</accession>
<dbReference type="SUPFAM" id="SSF143968">
    <property type="entry name" value="UbiD C-terminal domain-like"/>
    <property type="match status" value="2"/>
</dbReference>
<dbReference type="GO" id="GO:0005737">
    <property type="term" value="C:cytoplasm"/>
    <property type="evidence" value="ECO:0007669"/>
    <property type="project" value="TreeGrafter"/>
</dbReference>
<protein>
    <submittedName>
        <fullName evidence="4">4-hydroxybenzoate decarboxylase subunit C</fullName>
        <ecNumber evidence="4">4.1.1.61</ecNumber>
    </submittedName>
</protein>
<dbReference type="InterPro" id="IPR002830">
    <property type="entry name" value="UbiD"/>
</dbReference>